<dbReference type="AlphaFoldDB" id="A0A137PF47"/>
<evidence type="ECO:0000256" key="7">
    <source>
        <dbReference type="SAM" id="Phobius"/>
    </source>
</evidence>
<feature type="transmembrane region" description="Helical" evidence="7">
    <location>
        <begin position="329"/>
        <end position="348"/>
    </location>
</feature>
<dbReference type="STRING" id="796925.A0A137PF47"/>
<evidence type="ECO:0000256" key="4">
    <source>
        <dbReference type="ARBA" id="ARBA00022692"/>
    </source>
</evidence>
<dbReference type="PANTHER" id="PTHR31645:SF3">
    <property type="entry name" value="OLIGOPEPTIDE TRANSPORTER"/>
    <property type="match status" value="1"/>
</dbReference>
<keyword evidence="5 7" id="KW-1133">Transmembrane helix</keyword>
<feature type="transmembrane region" description="Helical" evidence="7">
    <location>
        <begin position="214"/>
        <end position="236"/>
    </location>
</feature>
<comment type="subcellular location">
    <subcellularLocation>
        <location evidence="1">Membrane</location>
        <topology evidence="1">Multi-pass membrane protein</topology>
    </subcellularLocation>
</comment>
<dbReference type="Proteomes" id="UP000070444">
    <property type="component" value="Unassembled WGS sequence"/>
</dbReference>
<feature type="transmembrane region" description="Helical" evidence="7">
    <location>
        <begin position="74"/>
        <end position="92"/>
    </location>
</feature>
<keyword evidence="4 7" id="KW-0812">Transmembrane</keyword>
<dbReference type="OrthoDB" id="77405at2759"/>
<name>A0A137PF47_CONC2</name>
<feature type="transmembrane region" description="Helical" evidence="7">
    <location>
        <begin position="395"/>
        <end position="413"/>
    </location>
</feature>
<dbReference type="InterPro" id="IPR004813">
    <property type="entry name" value="OPT"/>
</dbReference>
<evidence type="ECO:0000256" key="6">
    <source>
        <dbReference type="ARBA" id="ARBA00023136"/>
    </source>
</evidence>
<keyword evidence="3" id="KW-0813">Transport</keyword>
<keyword evidence="6 7" id="KW-0472">Membrane</keyword>
<dbReference type="GO" id="GO:0035673">
    <property type="term" value="F:oligopeptide transmembrane transporter activity"/>
    <property type="evidence" value="ECO:0007669"/>
    <property type="project" value="InterPro"/>
</dbReference>
<feature type="transmembrane region" description="Helical" evidence="7">
    <location>
        <begin position="511"/>
        <end position="531"/>
    </location>
</feature>
<organism evidence="8 9">
    <name type="scientific">Conidiobolus coronatus (strain ATCC 28846 / CBS 209.66 / NRRL 28638)</name>
    <name type="common">Delacroixia coronata</name>
    <dbReference type="NCBI Taxonomy" id="796925"/>
    <lineage>
        <taxon>Eukaryota</taxon>
        <taxon>Fungi</taxon>
        <taxon>Fungi incertae sedis</taxon>
        <taxon>Zoopagomycota</taxon>
        <taxon>Entomophthoromycotina</taxon>
        <taxon>Entomophthoromycetes</taxon>
        <taxon>Entomophthorales</taxon>
        <taxon>Ancylistaceae</taxon>
        <taxon>Conidiobolus</taxon>
    </lineage>
</organism>
<evidence type="ECO:0000313" key="9">
    <source>
        <dbReference type="Proteomes" id="UP000070444"/>
    </source>
</evidence>
<dbReference type="OMA" id="GIGMYLP"/>
<evidence type="ECO:0000256" key="1">
    <source>
        <dbReference type="ARBA" id="ARBA00004141"/>
    </source>
</evidence>
<feature type="transmembrane region" description="Helical" evidence="7">
    <location>
        <begin position="551"/>
        <end position="568"/>
    </location>
</feature>
<dbReference type="GO" id="GO:0000329">
    <property type="term" value="C:fungal-type vacuole membrane"/>
    <property type="evidence" value="ECO:0007669"/>
    <property type="project" value="TreeGrafter"/>
</dbReference>
<feature type="transmembrane region" description="Helical" evidence="7">
    <location>
        <begin position="283"/>
        <end position="303"/>
    </location>
</feature>
<reference evidence="8 9" key="1">
    <citation type="journal article" date="2015" name="Genome Biol. Evol.">
        <title>Phylogenomic analyses indicate that early fungi evolved digesting cell walls of algal ancestors of land plants.</title>
        <authorList>
            <person name="Chang Y."/>
            <person name="Wang S."/>
            <person name="Sekimoto S."/>
            <person name="Aerts A.L."/>
            <person name="Choi C."/>
            <person name="Clum A."/>
            <person name="LaButti K.M."/>
            <person name="Lindquist E.A."/>
            <person name="Yee Ngan C."/>
            <person name="Ohm R.A."/>
            <person name="Salamov A.A."/>
            <person name="Grigoriev I.V."/>
            <person name="Spatafora J.W."/>
            <person name="Berbee M.L."/>
        </authorList>
    </citation>
    <scope>NUCLEOTIDE SEQUENCE [LARGE SCALE GENOMIC DNA]</scope>
    <source>
        <strain evidence="8 9">NRRL 28638</strain>
    </source>
</reference>
<proteinExistence type="inferred from homology"/>
<feature type="transmembrane region" description="Helical" evidence="7">
    <location>
        <begin position="419"/>
        <end position="438"/>
    </location>
</feature>
<keyword evidence="9" id="KW-1185">Reference proteome</keyword>
<dbReference type="InterPro" id="IPR045035">
    <property type="entry name" value="YSL-like"/>
</dbReference>
<feature type="transmembrane region" description="Helical" evidence="7">
    <location>
        <begin position="580"/>
        <end position="600"/>
    </location>
</feature>
<sequence length="692" mass="75615">MSNQFELNQLKDSAPVVIAEKDKKYDVNSSPLGIIDDREPDDGIPYQLTWRSTIIGSLLGCVVAASNTYLGLKIGWTFGACFFGAIIGYSIVKPMERLPAHLGGGPFGIKENCTIQTAAVASGGLLSGFTTAIPALFRLGILTDIDAIWDMMFLWTLAAAFYGLFFAIPLRKYFIIQQKLVFPSPTATAATIRALHNVSSDSENSNYGKNQSKVIAWSFFPSLIFKVISYFVPFIYDLHPLYWIGNAANSLALMDISTTWGWHLELTTSFIGAGMMMGENTTYSITAGNIFAWAIVSPVLFYYTEGIVSKESPWGIGIMDDGTIPCQMWLMWPGIVTMVCASFTEIFFQYKSIYNGLKGVFIFIYNFFSKLTGGKQLQNESSGYDPVPESEQVPGWVWGPGIIVSTIFTILILQFYFSIQWYLGLLAVILGFLLSLVATQASGDTDINPISVIAKTSQLVFAPIKQSTVTLTMGANLMAGNVAGTCAAQTVDMICDLKTGHLLRASPKSQFYAQVVGSLFGVVVAVVTFWIFAKAYPCILVNPDETNSCVFSAPSVIGWYGVTLALTSNINQSIPKSCQIACLVLGLFSILTVILRRTYLKKYENWVPNMNAFGIALVNPQPFVLLACVYGLIIVKIWEKYRPEQYKNYHIALASGLIAGEGIGGLVQAIFQICGLSLESVSTSFACPPSGC</sequence>
<dbReference type="NCBIfam" id="TIGR00728">
    <property type="entry name" value="OPT_sfam"/>
    <property type="match status" value="1"/>
</dbReference>
<dbReference type="Pfam" id="PF03169">
    <property type="entry name" value="OPT"/>
    <property type="match status" value="1"/>
</dbReference>
<feature type="transmembrane region" description="Helical" evidence="7">
    <location>
        <begin position="650"/>
        <end position="671"/>
    </location>
</feature>
<accession>A0A137PF47</accession>
<evidence type="ECO:0000256" key="5">
    <source>
        <dbReference type="ARBA" id="ARBA00022989"/>
    </source>
</evidence>
<comment type="similarity">
    <text evidence="2">Belongs to the oligopeptide OPT transporter family.</text>
</comment>
<feature type="transmembrane region" description="Helical" evidence="7">
    <location>
        <begin position="152"/>
        <end position="170"/>
    </location>
</feature>
<dbReference type="EMBL" id="KQ964434">
    <property type="protein sequence ID" value="KXN73592.1"/>
    <property type="molecule type" value="Genomic_DNA"/>
</dbReference>
<evidence type="ECO:0000256" key="2">
    <source>
        <dbReference type="ARBA" id="ARBA00008807"/>
    </source>
</evidence>
<gene>
    <name evidence="8" type="ORF">CONCODRAFT_3407</name>
</gene>
<dbReference type="PANTHER" id="PTHR31645">
    <property type="entry name" value="OLIGOPEPTIDE TRANSPORTER YGL114W-RELATED"/>
    <property type="match status" value="1"/>
</dbReference>
<feature type="transmembrane region" description="Helical" evidence="7">
    <location>
        <begin position="113"/>
        <end position="137"/>
    </location>
</feature>
<feature type="transmembrane region" description="Helical" evidence="7">
    <location>
        <begin position="620"/>
        <end position="638"/>
    </location>
</feature>
<feature type="transmembrane region" description="Helical" evidence="7">
    <location>
        <begin position="48"/>
        <end position="68"/>
    </location>
</feature>
<evidence type="ECO:0000256" key="3">
    <source>
        <dbReference type="ARBA" id="ARBA00022448"/>
    </source>
</evidence>
<feature type="transmembrane region" description="Helical" evidence="7">
    <location>
        <begin position="242"/>
        <end position="262"/>
    </location>
</feature>
<protein>
    <submittedName>
        <fullName evidence="8">OPT superfamily oligopeptide transporter</fullName>
    </submittedName>
</protein>
<evidence type="ECO:0000313" key="8">
    <source>
        <dbReference type="EMBL" id="KXN73592.1"/>
    </source>
</evidence>